<dbReference type="AlphaFoldDB" id="A0A0R2JKN3"/>
<sequence>MGFSGWQYTFIRASELQQNQAVVRLRVEPVEIPVEKTLFGPSFPGNVLQLPTTGVDRLYFMLGFGFLLMLWLLWLSRQTQWLSTRKE</sequence>
<evidence type="ECO:0000313" key="3">
    <source>
        <dbReference type="Proteomes" id="UP000051655"/>
    </source>
</evidence>
<reference evidence="2 3" key="1">
    <citation type="journal article" date="2015" name="Genome Announc.">
        <title>Expanding the biotechnology potential of lactobacilli through comparative genomics of 213 strains and associated genera.</title>
        <authorList>
            <person name="Sun Z."/>
            <person name="Harris H.M."/>
            <person name="McCann A."/>
            <person name="Guo C."/>
            <person name="Argimon S."/>
            <person name="Zhang W."/>
            <person name="Yang X."/>
            <person name="Jeffery I.B."/>
            <person name="Cooney J.C."/>
            <person name="Kagawa T.F."/>
            <person name="Liu W."/>
            <person name="Song Y."/>
            <person name="Salvetti E."/>
            <person name="Wrobel A."/>
            <person name="Rasinkangas P."/>
            <person name="Parkhill J."/>
            <person name="Rea M.C."/>
            <person name="O'Sullivan O."/>
            <person name="Ritari J."/>
            <person name="Douillard F.P."/>
            <person name="Paul Ross R."/>
            <person name="Yang R."/>
            <person name="Briner A.E."/>
            <person name="Felis G.E."/>
            <person name="de Vos W.M."/>
            <person name="Barrangou R."/>
            <person name="Klaenhammer T.R."/>
            <person name="Caufield P.W."/>
            <person name="Cui Y."/>
            <person name="Zhang H."/>
            <person name="O'Toole P.W."/>
        </authorList>
    </citation>
    <scope>NUCLEOTIDE SEQUENCE [LARGE SCALE GENOMIC DNA]</scope>
    <source>
        <strain evidence="2 3">DSM 20593</strain>
    </source>
</reference>
<accession>A0A0R2JKN3</accession>
<dbReference type="PATRIC" id="fig|1616.3.peg.729"/>
<proteinExistence type="predicted"/>
<evidence type="ECO:0000256" key="1">
    <source>
        <dbReference type="SAM" id="Phobius"/>
    </source>
</evidence>
<gene>
    <name evidence="2" type="ORF">IV73_GL000709</name>
</gene>
<protein>
    <submittedName>
        <fullName evidence="2">Uncharacterized protein</fullName>
    </submittedName>
</protein>
<organism evidence="2 3">
    <name type="scientific">Weissella kandleri</name>
    <dbReference type="NCBI Taxonomy" id="1616"/>
    <lineage>
        <taxon>Bacteria</taxon>
        <taxon>Bacillati</taxon>
        <taxon>Bacillota</taxon>
        <taxon>Bacilli</taxon>
        <taxon>Lactobacillales</taxon>
        <taxon>Lactobacillaceae</taxon>
        <taxon>Weissella</taxon>
    </lineage>
</organism>
<keyword evidence="1" id="KW-0812">Transmembrane</keyword>
<dbReference type="STRING" id="1616.IV73_GL000709"/>
<dbReference type="EMBL" id="JQBP01000003">
    <property type="protein sequence ID" value="KRN74954.1"/>
    <property type="molecule type" value="Genomic_DNA"/>
</dbReference>
<keyword evidence="3" id="KW-1185">Reference proteome</keyword>
<keyword evidence="1" id="KW-0472">Membrane</keyword>
<feature type="transmembrane region" description="Helical" evidence="1">
    <location>
        <begin position="58"/>
        <end position="76"/>
    </location>
</feature>
<keyword evidence="1" id="KW-1133">Transmembrane helix</keyword>
<name>A0A0R2JKN3_9LACO</name>
<evidence type="ECO:0000313" key="2">
    <source>
        <dbReference type="EMBL" id="KRN74954.1"/>
    </source>
</evidence>
<comment type="caution">
    <text evidence="2">The sequence shown here is derived from an EMBL/GenBank/DDBJ whole genome shotgun (WGS) entry which is preliminary data.</text>
</comment>
<dbReference type="Proteomes" id="UP000051655">
    <property type="component" value="Unassembled WGS sequence"/>
</dbReference>